<dbReference type="PANTHER" id="PTHR47027">
    <property type="entry name" value="REVERSE TRANSCRIPTASE DOMAIN-CONTAINING PROTEIN"/>
    <property type="match status" value="1"/>
</dbReference>
<organism evidence="2 3">
    <name type="scientific">Periplaneta americana</name>
    <name type="common">American cockroach</name>
    <name type="synonym">Blatta americana</name>
    <dbReference type="NCBI Taxonomy" id="6978"/>
    <lineage>
        <taxon>Eukaryota</taxon>
        <taxon>Metazoa</taxon>
        <taxon>Ecdysozoa</taxon>
        <taxon>Arthropoda</taxon>
        <taxon>Hexapoda</taxon>
        <taxon>Insecta</taxon>
        <taxon>Pterygota</taxon>
        <taxon>Neoptera</taxon>
        <taxon>Polyneoptera</taxon>
        <taxon>Dictyoptera</taxon>
        <taxon>Blattodea</taxon>
        <taxon>Blattoidea</taxon>
        <taxon>Blattidae</taxon>
        <taxon>Blattinae</taxon>
        <taxon>Periplaneta</taxon>
    </lineage>
</organism>
<evidence type="ECO:0000313" key="2">
    <source>
        <dbReference type="EMBL" id="KAJ4447938.1"/>
    </source>
</evidence>
<keyword evidence="3" id="KW-1185">Reference proteome</keyword>
<accession>A0ABQ8TNQ2</accession>
<dbReference type="InterPro" id="IPR043502">
    <property type="entry name" value="DNA/RNA_pol_sf"/>
</dbReference>
<protein>
    <recommendedName>
        <fullName evidence="1">Reverse transcriptase domain-containing protein</fullName>
    </recommendedName>
</protein>
<dbReference type="Pfam" id="PF00078">
    <property type="entry name" value="RVT_1"/>
    <property type="match status" value="1"/>
</dbReference>
<dbReference type="InterPro" id="IPR000477">
    <property type="entry name" value="RT_dom"/>
</dbReference>
<dbReference type="EMBL" id="JAJSOF020000005">
    <property type="protein sequence ID" value="KAJ4447938.1"/>
    <property type="molecule type" value="Genomic_DNA"/>
</dbReference>
<dbReference type="PANTHER" id="PTHR47027:SF20">
    <property type="entry name" value="REVERSE TRANSCRIPTASE-LIKE PROTEIN WITH RNA-DIRECTED DNA POLYMERASE DOMAIN"/>
    <property type="match status" value="1"/>
</dbReference>
<dbReference type="SUPFAM" id="SSF56672">
    <property type="entry name" value="DNA/RNA polymerases"/>
    <property type="match status" value="1"/>
</dbReference>
<proteinExistence type="predicted"/>
<name>A0ABQ8TNQ2_PERAM</name>
<reference evidence="2 3" key="1">
    <citation type="journal article" date="2022" name="Allergy">
        <title>Genome assembly and annotation of Periplaneta americana reveal a comprehensive cockroach allergen profile.</title>
        <authorList>
            <person name="Wang L."/>
            <person name="Xiong Q."/>
            <person name="Saelim N."/>
            <person name="Wang L."/>
            <person name="Nong W."/>
            <person name="Wan A.T."/>
            <person name="Shi M."/>
            <person name="Liu X."/>
            <person name="Cao Q."/>
            <person name="Hui J.H.L."/>
            <person name="Sookrung N."/>
            <person name="Leung T.F."/>
            <person name="Tungtrongchitr A."/>
            <person name="Tsui S.K.W."/>
        </authorList>
    </citation>
    <scope>NUCLEOTIDE SEQUENCE [LARGE SCALE GENOMIC DNA]</scope>
    <source>
        <strain evidence="2">PWHHKU_190912</strain>
    </source>
</reference>
<feature type="domain" description="Reverse transcriptase" evidence="1">
    <location>
        <begin position="1"/>
        <end position="349"/>
    </location>
</feature>
<gene>
    <name evidence="2" type="ORF">ANN_09947</name>
</gene>
<comment type="caution">
    <text evidence="2">The sequence shown here is derived from an EMBL/GenBank/DDBJ whole genome shotgun (WGS) entry which is preliminary data.</text>
</comment>
<dbReference type="PROSITE" id="PS50878">
    <property type="entry name" value="RT_POL"/>
    <property type="match status" value="1"/>
</dbReference>
<sequence>MRHFTSKERMRDPSLATPSYVYGDGNTRLHIFRTEIRCDEQETLPHVLGFCHHGELLRFNRHNTVCSLIASSIRQNASYEVYEEVGCVSSDGSTRRADIIIIDRQKDKGVILDNTIRFEMHGQLPQEVCREKQVVYEPCCQHLEAQYHITYWVVFGLMIGARGMIPRETLNQLKQFKISDATIDTIGSHVLKSSLAIISNHLKLVRLIKMCLSETYSRVSIGQFLSDAFPIYCGLRQGDALSPLLFNFALEYAIRKVQDNTGGLKLNALHQLLIYADDVNMLGENPQTIRENAEILVEASKAIGLEVNPEKTKYMIMSRDQNIIRNGTIKIGDLSFEEVEKLKYLGATVTNINDAREEIKRRINMGNACYYSVEKLLSSSLLSKNLKVRIYKTVILPPVVLYGCETWTPTLREEQRLRVFENKVLRKIFEAKRDEVTGEWRKLHNAELHALYSSPDIIRNIKSRRLRWAGHVARMGESRNAYRVLVGRPVGKRPLGRPRRRWEDNIKMELREVGYDGRDWINLAQDRDQWRAYVRAAMNLRVP</sequence>
<evidence type="ECO:0000313" key="3">
    <source>
        <dbReference type="Proteomes" id="UP001148838"/>
    </source>
</evidence>
<dbReference type="Proteomes" id="UP001148838">
    <property type="component" value="Unassembled WGS sequence"/>
</dbReference>
<evidence type="ECO:0000259" key="1">
    <source>
        <dbReference type="PROSITE" id="PS50878"/>
    </source>
</evidence>